<proteinExistence type="predicted"/>
<feature type="non-terminal residue" evidence="1">
    <location>
        <position position="97"/>
    </location>
</feature>
<reference evidence="1" key="1">
    <citation type="submission" date="2024-09" db="EMBL/GenBank/DDBJ databases">
        <title>Black Yeasts Isolated from many extreme environments.</title>
        <authorList>
            <person name="Coleine C."/>
            <person name="Stajich J.E."/>
            <person name="Selbmann L."/>
        </authorList>
    </citation>
    <scope>NUCLEOTIDE SEQUENCE</scope>
    <source>
        <strain evidence="1">CCFEE 5737</strain>
    </source>
</reference>
<evidence type="ECO:0000313" key="2">
    <source>
        <dbReference type="Proteomes" id="UP001186974"/>
    </source>
</evidence>
<comment type="caution">
    <text evidence="1">The sequence shown here is derived from an EMBL/GenBank/DDBJ whole genome shotgun (WGS) entry which is preliminary data.</text>
</comment>
<accession>A0ACC3DMP5</accession>
<dbReference type="EMBL" id="JAWDJW010002434">
    <property type="protein sequence ID" value="KAK3077853.1"/>
    <property type="molecule type" value="Genomic_DNA"/>
</dbReference>
<gene>
    <name evidence="1" type="ORF">LTS18_009080</name>
</gene>
<protein>
    <submittedName>
        <fullName evidence="1">Uncharacterized protein</fullName>
    </submittedName>
</protein>
<evidence type="ECO:0000313" key="1">
    <source>
        <dbReference type="EMBL" id="KAK3077853.1"/>
    </source>
</evidence>
<sequence>MASSMSSSTDAKRDDLERIREGEAEAEAGPGAQFDEDAVTKADSEKETQSHNASTQDIADDTPAKPQGGPPGGPPHQKAAADDMSKAKIAIIMSALC</sequence>
<dbReference type="Proteomes" id="UP001186974">
    <property type="component" value="Unassembled WGS sequence"/>
</dbReference>
<organism evidence="1 2">
    <name type="scientific">Coniosporium uncinatum</name>
    <dbReference type="NCBI Taxonomy" id="93489"/>
    <lineage>
        <taxon>Eukaryota</taxon>
        <taxon>Fungi</taxon>
        <taxon>Dikarya</taxon>
        <taxon>Ascomycota</taxon>
        <taxon>Pezizomycotina</taxon>
        <taxon>Dothideomycetes</taxon>
        <taxon>Dothideomycetes incertae sedis</taxon>
        <taxon>Coniosporium</taxon>
    </lineage>
</organism>
<keyword evidence="2" id="KW-1185">Reference proteome</keyword>
<name>A0ACC3DMP5_9PEZI</name>